<dbReference type="Proteomes" id="UP000179920">
    <property type="component" value="Chromosome X"/>
</dbReference>
<feature type="compositionally biased region" description="Low complexity" evidence="1">
    <location>
        <begin position="75"/>
        <end position="85"/>
    </location>
</feature>
<dbReference type="InterPro" id="IPR017956">
    <property type="entry name" value="AT_hook_DNA-bd_motif"/>
</dbReference>
<reference evidence="3" key="1">
    <citation type="submission" date="2016-04" db="EMBL/GenBank/DDBJ databases">
        <authorList>
            <person name="Guldener U."/>
            <person name="Guldener U."/>
        </authorList>
    </citation>
    <scope>NUCLEOTIDE SEQUENCE [LARGE SCALE GENOMIC DNA]</scope>
    <source>
        <strain evidence="3">UB2112</strain>
    </source>
</reference>
<gene>
    <name evidence="2" type="ORF">UBRO_05487</name>
</gene>
<organism evidence="2 3">
    <name type="scientific">Ustilago bromivora</name>
    <dbReference type="NCBI Taxonomy" id="307758"/>
    <lineage>
        <taxon>Eukaryota</taxon>
        <taxon>Fungi</taxon>
        <taxon>Dikarya</taxon>
        <taxon>Basidiomycota</taxon>
        <taxon>Ustilaginomycotina</taxon>
        <taxon>Ustilaginomycetes</taxon>
        <taxon>Ustilaginales</taxon>
        <taxon>Ustilaginaceae</taxon>
        <taxon>Ustilago</taxon>
    </lineage>
</organism>
<dbReference type="SMART" id="SM00384">
    <property type="entry name" value="AT_hook"/>
    <property type="match status" value="5"/>
</dbReference>
<feature type="region of interest" description="Disordered" evidence="1">
    <location>
        <begin position="41"/>
        <end position="262"/>
    </location>
</feature>
<dbReference type="AlphaFoldDB" id="A0A1K0GT61"/>
<dbReference type="EMBL" id="LT558126">
    <property type="protein sequence ID" value="SAM83518.1"/>
    <property type="molecule type" value="Genomic_DNA"/>
</dbReference>
<name>A0A1K0GT61_9BASI</name>
<evidence type="ECO:0000313" key="2">
    <source>
        <dbReference type="EMBL" id="SAM83518.1"/>
    </source>
</evidence>
<evidence type="ECO:0000313" key="3">
    <source>
        <dbReference type="Proteomes" id="UP000179920"/>
    </source>
</evidence>
<protein>
    <submittedName>
        <fullName evidence="2">Uncharacterized protein</fullName>
    </submittedName>
</protein>
<dbReference type="GO" id="GO:0003677">
    <property type="term" value="F:DNA binding"/>
    <property type="evidence" value="ECO:0007669"/>
    <property type="project" value="InterPro"/>
</dbReference>
<proteinExistence type="predicted"/>
<dbReference type="PRINTS" id="PR00929">
    <property type="entry name" value="ATHOOK"/>
</dbReference>
<dbReference type="OrthoDB" id="2552168at2759"/>
<accession>A0A1K0GT61</accession>
<feature type="compositionally biased region" description="Low complexity" evidence="1">
    <location>
        <begin position="148"/>
        <end position="188"/>
    </location>
</feature>
<feature type="compositionally biased region" description="Polar residues" evidence="1">
    <location>
        <begin position="94"/>
        <end position="116"/>
    </location>
</feature>
<sequence>MPPPTKNRPPNRGDVSLSSTVGAPTPARYATQAYRAREVGNVSLASTAAPNKPGRPPRSALTTPAMRALADTSTSAYASSSAAPRPRGRPPKSILSTPGSRTLTSPGNASVSFSDQSRPRGRPPRFRATDIDTSASKPPPAKKRGRSSKASLAAASADASASTSMGLPAQKPRSRPPASAAKAKSKPALGLPQSATRHSRPVEEDEDSASDVSLVDGVSDEDSDASEVQSEEDEEAGMSSDDPDATVPGTRRLKAKNRKGWPSERERLRKWRRLSVEERECVTSEGGLIWRTAIPLLNSMPKNIRSMVADSLTRALNRIDGKLESGLVPPLPRIPQGTTSSLLTSSAASSARRDLASTMLSWRLEEEGALLRAENPESSRGIDTMSLGMNAEIMELEQMLLPEAEQIVELSKTLKHQSDQLELSQSDIVKLKRDRRLIKSGGTSDYPGNLEANELISNTAQKPELDASLSSFLRIGSKA</sequence>
<feature type="compositionally biased region" description="Acidic residues" evidence="1">
    <location>
        <begin position="218"/>
        <end position="244"/>
    </location>
</feature>
<feature type="region of interest" description="Disordered" evidence="1">
    <location>
        <begin position="1"/>
        <end position="27"/>
    </location>
</feature>
<evidence type="ECO:0000256" key="1">
    <source>
        <dbReference type="SAM" id="MobiDB-lite"/>
    </source>
</evidence>